<dbReference type="OrthoDB" id="27447at2157"/>
<dbReference type="STRING" id="1095778.SAMN04489842_2737"/>
<dbReference type="Gene3D" id="1.10.10.10">
    <property type="entry name" value="Winged helix-like DNA-binding domain superfamily/Winged helix DNA-binding domain"/>
    <property type="match status" value="1"/>
</dbReference>
<dbReference type="RefSeq" id="WP_090382694.1">
    <property type="nucleotide sequence ID" value="NZ_FNLC01000002.1"/>
</dbReference>
<dbReference type="EMBL" id="FNLC01000002">
    <property type="protein sequence ID" value="SDR19284.1"/>
    <property type="molecule type" value="Genomic_DNA"/>
</dbReference>
<evidence type="ECO:0000256" key="1">
    <source>
        <dbReference type="ARBA" id="ARBA00023015"/>
    </source>
</evidence>
<evidence type="ECO:0000313" key="4">
    <source>
        <dbReference type="EMBL" id="SDR19284.1"/>
    </source>
</evidence>
<organism evidence="4 5">
    <name type="scientific">Natronobacterium texcoconense</name>
    <dbReference type="NCBI Taxonomy" id="1095778"/>
    <lineage>
        <taxon>Archaea</taxon>
        <taxon>Methanobacteriati</taxon>
        <taxon>Methanobacteriota</taxon>
        <taxon>Stenosarchaea group</taxon>
        <taxon>Halobacteria</taxon>
        <taxon>Halobacteriales</taxon>
        <taxon>Natrialbaceae</taxon>
        <taxon>Natronobacterium</taxon>
    </lineage>
</organism>
<reference evidence="5" key="1">
    <citation type="submission" date="2016-10" db="EMBL/GenBank/DDBJ databases">
        <authorList>
            <person name="Varghese N."/>
            <person name="Submissions S."/>
        </authorList>
    </citation>
    <scope>NUCLEOTIDE SEQUENCE [LARGE SCALE GENOMIC DNA]</scope>
    <source>
        <strain evidence="5">DSM 24767</strain>
    </source>
</reference>
<evidence type="ECO:0000313" key="5">
    <source>
        <dbReference type="Proteomes" id="UP000198848"/>
    </source>
</evidence>
<keyword evidence="1" id="KW-0805">Transcription regulation</keyword>
<evidence type="ECO:0000256" key="2">
    <source>
        <dbReference type="ARBA" id="ARBA00023163"/>
    </source>
</evidence>
<dbReference type="PANTHER" id="PTHR34236:SF1">
    <property type="entry name" value="DIMETHYL SULFOXIDE REDUCTASE TRANSCRIPTIONAL ACTIVATOR"/>
    <property type="match status" value="1"/>
</dbReference>
<dbReference type="Proteomes" id="UP000198848">
    <property type="component" value="Unassembled WGS sequence"/>
</dbReference>
<dbReference type="AlphaFoldDB" id="A0A1H1H1I5"/>
<gene>
    <name evidence="4" type="ORF">SAMN04489842_2737</name>
</gene>
<keyword evidence="2" id="KW-0804">Transcription</keyword>
<dbReference type="InterPro" id="IPR036388">
    <property type="entry name" value="WH-like_DNA-bd_sf"/>
</dbReference>
<dbReference type="Pfam" id="PF04967">
    <property type="entry name" value="HTH_10"/>
    <property type="match status" value="1"/>
</dbReference>
<dbReference type="InterPro" id="IPR007050">
    <property type="entry name" value="HTH_bacterioopsin"/>
</dbReference>
<proteinExistence type="predicted"/>
<sequence length="212" mass="23708">MLRSTVHIDLNTDYVLNEVTTSIGHPITITRGEVHRDGTLTFIAEVPDSRDEIALQMEESDVVDRVGTIGDNGLLVRKPSSGATPIICKHNGILFGINVFGTKRIIDVLTFSRADIRHMVQEFEELGQVNLGKITQVSNRPAGLSKRQQEIVEKALQEGYYDWPRETDAEELAAEFGITHPTLAEHLRKAEKKLIEQALHTSQGEIFEIPIE</sequence>
<feature type="domain" description="HTH bat-type" evidence="3">
    <location>
        <begin position="144"/>
        <end position="196"/>
    </location>
</feature>
<name>A0A1H1H1I5_NATTX</name>
<dbReference type="PANTHER" id="PTHR34236">
    <property type="entry name" value="DIMETHYL SULFOXIDE REDUCTASE TRANSCRIPTIONAL ACTIVATOR"/>
    <property type="match status" value="1"/>
</dbReference>
<protein>
    <submittedName>
        <fullName evidence="4">Predicted DNA binding protein, contains HTH domain</fullName>
    </submittedName>
</protein>
<accession>A0A1H1H1I5</accession>
<keyword evidence="5" id="KW-1185">Reference proteome</keyword>
<evidence type="ECO:0000259" key="3">
    <source>
        <dbReference type="Pfam" id="PF04967"/>
    </source>
</evidence>